<dbReference type="Gene3D" id="3.30.390.30">
    <property type="match status" value="1"/>
</dbReference>
<evidence type="ECO:0000256" key="5">
    <source>
        <dbReference type="ARBA" id="ARBA00022823"/>
    </source>
</evidence>
<dbReference type="Gene3D" id="2.40.50.100">
    <property type="match status" value="1"/>
</dbReference>
<comment type="caution">
    <text evidence="15">The sequence shown here is derived from an EMBL/GenBank/DDBJ whole genome shotgun (WGS) entry which is preliminary data.</text>
</comment>
<evidence type="ECO:0000256" key="13">
    <source>
        <dbReference type="SAM" id="MobiDB-lite"/>
    </source>
</evidence>
<dbReference type="InterPro" id="IPR016156">
    <property type="entry name" value="FAD/NAD-linked_Rdtase_dimer_sf"/>
</dbReference>
<evidence type="ECO:0000313" key="15">
    <source>
        <dbReference type="EMBL" id="MFC4832203.1"/>
    </source>
</evidence>
<evidence type="ECO:0000256" key="9">
    <source>
        <dbReference type="ARBA" id="ARBA00023157"/>
    </source>
</evidence>
<comment type="miscellaneous">
    <text evidence="12">The active site is a redox-active disulfide bond.</text>
</comment>
<dbReference type="PANTHER" id="PTHR22912:SF160">
    <property type="entry name" value="DIHYDROLIPOYL DEHYDROGENASE"/>
    <property type="match status" value="1"/>
</dbReference>
<keyword evidence="9" id="KW-1015">Disulfide bond</keyword>
<keyword evidence="6 12" id="KW-0274">FAD</keyword>
<comment type="similarity">
    <text evidence="1 12">Belongs to the class-I pyridine nucleotide-disulfide oxidoreductase family.</text>
</comment>
<dbReference type="PRINTS" id="PR00368">
    <property type="entry name" value="FADPNR"/>
</dbReference>
<evidence type="ECO:0000256" key="10">
    <source>
        <dbReference type="ARBA" id="ARBA00023284"/>
    </source>
</evidence>
<dbReference type="InterPro" id="IPR003016">
    <property type="entry name" value="2-oxoA_DH_lipoyl-BS"/>
</dbReference>
<keyword evidence="16" id="KW-1185">Reference proteome</keyword>
<evidence type="ECO:0000256" key="4">
    <source>
        <dbReference type="ARBA" id="ARBA00022630"/>
    </source>
</evidence>
<evidence type="ECO:0000313" key="16">
    <source>
        <dbReference type="Proteomes" id="UP001595909"/>
    </source>
</evidence>
<dbReference type="Pfam" id="PF02852">
    <property type="entry name" value="Pyr_redox_dim"/>
    <property type="match status" value="1"/>
</dbReference>
<dbReference type="InterPro" id="IPR023753">
    <property type="entry name" value="FAD/NAD-binding_dom"/>
</dbReference>
<dbReference type="Pfam" id="PF07992">
    <property type="entry name" value="Pyr_redox_2"/>
    <property type="match status" value="1"/>
</dbReference>
<gene>
    <name evidence="15" type="primary">lpdA</name>
    <name evidence="15" type="ORF">ACFPEL_07270</name>
</gene>
<evidence type="ECO:0000256" key="3">
    <source>
        <dbReference type="ARBA" id="ARBA00016961"/>
    </source>
</evidence>
<evidence type="ECO:0000259" key="14">
    <source>
        <dbReference type="PROSITE" id="PS50968"/>
    </source>
</evidence>
<keyword evidence="8 12" id="KW-0520">NAD</keyword>
<dbReference type="RefSeq" id="WP_274190539.1">
    <property type="nucleotide sequence ID" value="NZ_BAABHN010000017.1"/>
</dbReference>
<dbReference type="InterPro" id="IPR036188">
    <property type="entry name" value="FAD/NAD-bd_sf"/>
</dbReference>
<dbReference type="PANTHER" id="PTHR22912">
    <property type="entry name" value="DISULFIDE OXIDOREDUCTASE"/>
    <property type="match status" value="1"/>
</dbReference>
<dbReference type="SUPFAM" id="SSF51905">
    <property type="entry name" value="FAD/NAD(P)-binding domain"/>
    <property type="match status" value="1"/>
</dbReference>
<dbReference type="InterPro" id="IPR000089">
    <property type="entry name" value="Biotin_lipoyl"/>
</dbReference>
<sequence>MADEIVVEVPDIGDFTDVPVIEVHVAVGSEVALDEPLLTLESDKATMDVPAETAGTVTEIRVAVGDTVSRGTPIMVVTPSEGGAAGPPSTPAPASKTGASERAPSRNRSAPAAADDGAVGDADRHVGLVVLGAGPGGYTAAFRAADLGLEVLVVDARDSLGGVCLNVGCIPSKALLHAAKVIAETKEMSGHGVKFGAPEIDLDELRTWKDGVVGRLTGGLKGLAKQRKVSTLQGSGRFLSPHRLEVTAPDGATTVVGFDQVIVAAGSEPVRLPFVPHDDPRVLDSTSALEIADVPGRLLVLGGGIIGLEMATVYAELGSRITVVELMDQLIPGADKDIVGPLAKHIGARYEDIHLSTKVTAVEATDDGLVVSFDGKKAPETDTFDAVLVAVGRRPLGAALDLDAAGVSVDERGFVGVDAQMRTNVPHVFAIGDVVGQPMLAHKAVHEGKVAAEVAAGHKSAFDARCIPSVAYTDPEVAWVGVTETEAKARGLSYGSGTFPWAASGRSLSLGRSEGSTKVLFDTETDRILGAGIVGPAAGDLIAEAALAIEMGADAADIGLTIHPHPTLSETIGMAAEAFEGTLTDLYLPKKGAKK</sequence>
<reference evidence="16" key="1">
    <citation type="journal article" date="2019" name="Int. J. Syst. Evol. Microbiol.">
        <title>The Global Catalogue of Microorganisms (GCM) 10K type strain sequencing project: providing services to taxonomists for standard genome sequencing and annotation.</title>
        <authorList>
            <consortium name="The Broad Institute Genomics Platform"/>
            <consortium name="The Broad Institute Genome Sequencing Center for Infectious Disease"/>
            <person name="Wu L."/>
            <person name="Ma J."/>
        </authorList>
    </citation>
    <scope>NUCLEOTIDE SEQUENCE [LARGE SCALE GENOMIC DNA]</scope>
    <source>
        <strain evidence="16">CCUG 50347</strain>
    </source>
</reference>
<dbReference type="PROSITE" id="PS00189">
    <property type="entry name" value="LIPOYL"/>
    <property type="match status" value="1"/>
</dbReference>
<feature type="domain" description="Lipoyl-binding" evidence="14">
    <location>
        <begin position="4"/>
        <end position="78"/>
    </location>
</feature>
<name>A0ABV9RDD3_9PSEU</name>
<feature type="region of interest" description="Disordered" evidence="13">
    <location>
        <begin position="77"/>
        <end position="118"/>
    </location>
</feature>
<dbReference type="InterPro" id="IPR050151">
    <property type="entry name" value="Class-I_Pyr_Nuc-Dis_Oxidored"/>
</dbReference>
<comment type="catalytic activity">
    <reaction evidence="11 12">
        <text>N(6)-[(R)-dihydrolipoyl]-L-lysyl-[protein] + NAD(+) = N(6)-[(R)-lipoyl]-L-lysyl-[protein] + NADH + H(+)</text>
        <dbReference type="Rhea" id="RHEA:15045"/>
        <dbReference type="Rhea" id="RHEA-COMP:10474"/>
        <dbReference type="Rhea" id="RHEA-COMP:10475"/>
        <dbReference type="ChEBI" id="CHEBI:15378"/>
        <dbReference type="ChEBI" id="CHEBI:57540"/>
        <dbReference type="ChEBI" id="CHEBI:57945"/>
        <dbReference type="ChEBI" id="CHEBI:83099"/>
        <dbReference type="ChEBI" id="CHEBI:83100"/>
        <dbReference type="EC" id="1.8.1.4"/>
    </reaction>
</comment>
<evidence type="ECO:0000256" key="12">
    <source>
        <dbReference type="RuleBase" id="RU003692"/>
    </source>
</evidence>
<dbReference type="CDD" id="cd06849">
    <property type="entry name" value="lipoyl_domain"/>
    <property type="match status" value="1"/>
</dbReference>
<dbReference type="GO" id="GO:0004148">
    <property type="term" value="F:dihydrolipoyl dehydrogenase (NADH) activity"/>
    <property type="evidence" value="ECO:0007669"/>
    <property type="project" value="UniProtKB-EC"/>
</dbReference>
<dbReference type="InterPro" id="IPR006258">
    <property type="entry name" value="Lipoamide_DH"/>
</dbReference>
<evidence type="ECO:0000256" key="7">
    <source>
        <dbReference type="ARBA" id="ARBA00023002"/>
    </source>
</evidence>
<dbReference type="SUPFAM" id="SSF51230">
    <property type="entry name" value="Single hybrid motif"/>
    <property type="match status" value="1"/>
</dbReference>
<dbReference type="EC" id="1.8.1.4" evidence="2 12"/>
<keyword evidence="4 12" id="KW-0285">Flavoprotein</keyword>
<dbReference type="SUPFAM" id="SSF55424">
    <property type="entry name" value="FAD/NAD-linked reductases, dimerisation (C-terminal) domain"/>
    <property type="match status" value="1"/>
</dbReference>
<keyword evidence="5" id="KW-0450">Lipoyl</keyword>
<keyword evidence="7 12" id="KW-0560">Oxidoreductase</keyword>
<feature type="compositionally biased region" description="Low complexity" evidence="13">
    <location>
        <begin position="92"/>
        <end position="118"/>
    </location>
</feature>
<dbReference type="Gene3D" id="3.50.50.60">
    <property type="entry name" value="FAD/NAD(P)-binding domain"/>
    <property type="match status" value="2"/>
</dbReference>
<evidence type="ECO:0000256" key="8">
    <source>
        <dbReference type="ARBA" id="ARBA00023027"/>
    </source>
</evidence>
<dbReference type="PROSITE" id="PS50968">
    <property type="entry name" value="BIOTINYL_LIPOYL"/>
    <property type="match status" value="1"/>
</dbReference>
<evidence type="ECO:0000256" key="1">
    <source>
        <dbReference type="ARBA" id="ARBA00007532"/>
    </source>
</evidence>
<dbReference type="PRINTS" id="PR00411">
    <property type="entry name" value="PNDRDTASEI"/>
</dbReference>
<proteinExistence type="inferred from homology"/>
<evidence type="ECO:0000256" key="2">
    <source>
        <dbReference type="ARBA" id="ARBA00012608"/>
    </source>
</evidence>
<comment type="cofactor">
    <cofactor evidence="12">
        <name>FAD</name>
        <dbReference type="ChEBI" id="CHEBI:57692"/>
    </cofactor>
    <text evidence="12">Binds 1 FAD per subunit.</text>
</comment>
<organism evidence="15 16">
    <name type="scientific">Actinomycetospora chibensis</name>
    <dbReference type="NCBI Taxonomy" id="663606"/>
    <lineage>
        <taxon>Bacteria</taxon>
        <taxon>Bacillati</taxon>
        <taxon>Actinomycetota</taxon>
        <taxon>Actinomycetes</taxon>
        <taxon>Pseudonocardiales</taxon>
        <taxon>Pseudonocardiaceae</taxon>
        <taxon>Actinomycetospora</taxon>
    </lineage>
</organism>
<dbReference type="Pfam" id="PF00364">
    <property type="entry name" value="Biotin_lipoyl"/>
    <property type="match status" value="1"/>
</dbReference>
<dbReference type="InterPro" id="IPR012999">
    <property type="entry name" value="Pyr_OxRdtase_I_AS"/>
</dbReference>
<keyword evidence="10 12" id="KW-0676">Redox-active center</keyword>
<dbReference type="InterPro" id="IPR004099">
    <property type="entry name" value="Pyr_nucl-diS_OxRdtase_dimer"/>
</dbReference>
<dbReference type="PROSITE" id="PS00076">
    <property type="entry name" value="PYRIDINE_REDOX_1"/>
    <property type="match status" value="1"/>
</dbReference>
<dbReference type="NCBIfam" id="TIGR01350">
    <property type="entry name" value="lipoamide_DH"/>
    <property type="match status" value="1"/>
</dbReference>
<dbReference type="InterPro" id="IPR011053">
    <property type="entry name" value="Single_hybrid_motif"/>
</dbReference>
<evidence type="ECO:0000256" key="11">
    <source>
        <dbReference type="ARBA" id="ARBA00049187"/>
    </source>
</evidence>
<dbReference type="EMBL" id="JBHSIM010000017">
    <property type="protein sequence ID" value="MFC4832203.1"/>
    <property type="molecule type" value="Genomic_DNA"/>
</dbReference>
<evidence type="ECO:0000256" key="6">
    <source>
        <dbReference type="ARBA" id="ARBA00022827"/>
    </source>
</evidence>
<dbReference type="Proteomes" id="UP001595909">
    <property type="component" value="Unassembled WGS sequence"/>
</dbReference>
<protein>
    <recommendedName>
        <fullName evidence="3 12">Dihydrolipoyl dehydrogenase</fullName>
        <ecNumber evidence="2 12">1.8.1.4</ecNumber>
    </recommendedName>
</protein>
<accession>A0ABV9RDD3</accession>